<dbReference type="GeneID" id="106808108"/>
<proteinExistence type="predicted"/>
<dbReference type="PROSITE" id="PS51845">
    <property type="entry name" value="PDEASE_I_2"/>
    <property type="match status" value="1"/>
</dbReference>
<dbReference type="RefSeq" id="XP_014666169.1">
    <property type="nucleotide sequence ID" value="XM_014810683.1"/>
</dbReference>
<dbReference type="InterPro" id="IPR023174">
    <property type="entry name" value="PDEase_CS"/>
</dbReference>
<keyword evidence="1" id="KW-0479">Metal-binding</keyword>
<dbReference type="SUPFAM" id="SSF109604">
    <property type="entry name" value="HD-domain/PDEase-like"/>
    <property type="match status" value="1"/>
</dbReference>
<evidence type="ECO:0000259" key="3">
    <source>
        <dbReference type="PROSITE" id="PS51845"/>
    </source>
</evidence>
<protein>
    <submittedName>
        <fullName evidence="5">Dual 3',5'-cyclic-AMP and -GMP phosphodiesterase 11A-like</fullName>
    </submittedName>
</protein>
<dbReference type="Pfam" id="PF00233">
    <property type="entry name" value="PDEase_I"/>
    <property type="match status" value="1"/>
</dbReference>
<evidence type="ECO:0000256" key="1">
    <source>
        <dbReference type="ARBA" id="ARBA00022723"/>
    </source>
</evidence>
<accession>A0ABM1E1U8</accession>
<keyword evidence="4" id="KW-1185">Reference proteome</keyword>
<keyword evidence="2" id="KW-0378">Hydrolase</keyword>
<dbReference type="PANTHER" id="PTHR11347">
    <property type="entry name" value="CYCLIC NUCLEOTIDE PHOSPHODIESTERASE"/>
    <property type="match status" value="1"/>
</dbReference>
<reference evidence="5" key="1">
    <citation type="submission" date="2025-08" db="UniProtKB">
        <authorList>
            <consortium name="RefSeq"/>
        </authorList>
    </citation>
    <scope>IDENTIFICATION</scope>
</reference>
<dbReference type="Gene3D" id="1.10.1300.10">
    <property type="entry name" value="3'5'-cyclic nucleotide phosphodiesterase, catalytic domain"/>
    <property type="match status" value="1"/>
</dbReference>
<dbReference type="InterPro" id="IPR002073">
    <property type="entry name" value="PDEase_catalytic_dom"/>
</dbReference>
<dbReference type="Gene3D" id="3.30.450.40">
    <property type="match status" value="1"/>
</dbReference>
<dbReference type="PRINTS" id="PR00387">
    <property type="entry name" value="PDIESTERASE1"/>
</dbReference>
<evidence type="ECO:0000256" key="2">
    <source>
        <dbReference type="ARBA" id="ARBA00022801"/>
    </source>
</evidence>
<feature type="domain" description="PDEase" evidence="3">
    <location>
        <begin position="122"/>
        <end position="354"/>
    </location>
</feature>
<evidence type="ECO:0000313" key="4">
    <source>
        <dbReference type="Proteomes" id="UP000695022"/>
    </source>
</evidence>
<dbReference type="Proteomes" id="UP000695022">
    <property type="component" value="Unplaced"/>
</dbReference>
<dbReference type="InterPro" id="IPR029016">
    <property type="entry name" value="GAF-like_dom_sf"/>
</dbReference>
<dbReference type="InterPro" id="IPR023088">
    <property type="entry name" value="PDEase"/>
</dbReference>
<gene>
    <name evidence="5" type="primary">LOC106808108</name>
</gene>
<organism evidence="4 5">
    <name type="scientific">Priapulus caudatus</name>
    <name type="common">Priapulid worm</name>
    <dbReference type="NCBI Taxonomy" id="37621"/>
    <lineage>
        <taxon>Eukaryota</taxon>
        <taxon>Metazoa</taxon>
        <taxon>Ecdysozoa</taxon>
        <taxon>Scalidophora</taxon>
        <taxon>Priapulida</taxon>
        <taxon>Priapulimorpha</taxon>
        <taxon>Priapulimorphida</taxon>
        <taxon>Priapulidae</taxon>
        <taxon>Priapulus</taxon>
    </lineage>
</organism>
<evidence type="ECO:0000313" key="5">
    <source>
        <dbReference type="RefSeq" id="XP_014666169.1"/>
    </source>
</evidence>
<dbReference type="InterPro" id="IPR036971">
    <property type="entry name" value="PDEase_catalytic_dom_sf"/>
</dbReference>
<name>A0ABM1E1U8_PRICU</name>
<sequence length="386" mass="43046">MLGVTQIVNRTDGECFDETDEALFEAVAIFYGLGINNTIMYNEQKKITAMQSVALEVLSYHTSTSPQEAMVLAATTLPDQVRNVNLKELLFDNFSLNSMEMLAAGVEFFGQLGLVTKFNIDTQTTDVGNKISDLEKLALLVGCFCHDLDHRGTNNAFHVKTQSPLALLYGTSATMEQHHFNHAVMILNSEGHNIFSSMSAADYSAVMNLLKEAILATDLLLHFKAYKNFGPLVAEKKLDETQPNHMHMLRSCLMTACDISACTKAWEIQCKVAEQIASEFWAQGDKEKQELKVQPAAQMDRERMHDLPKLQKQWLEGICLPLYTTLANLSDGFQPMLAGIEDNYKKWGELAETNSYEFSLVNGHAATPNASPTDLFAEQNQRSLLT</sequence>
<dbReference type="PROSITE" id="PS00126">
    <property type="entry name" value="PDEASE_I_1"/>
    <property type="match status" value="1"/>
</dbReference>
<dbReference type="SUPFAM" id="SSF55781">
    <property type="entry name" value="GAF domain-like"/>
    <property type="match status" value="1"/>
</dbReference>